<keyword evidence="3" id="KW-1185">Reference proteome</keyword>
<name>A0A2T7P7B4_POMCA</name>
<dbReference type="EMBL" id="PZQS01000006">
    <property type="protein sequence ID" value="PVD29324.1"/>
    <property type="molecule type" value="Genomic_DNA"/>
</dbReference>
<protein>
    <submittedName>
        <fullName evidence="2">Uncharacterized protein</fullName>
    </submittedName>
</protein>
<dbReference type="OrthoDB" id="1045822at2759"/>
<dbReference type="AlphaFoldDB" id="A0A2T7P7B4"/>
<evidence type="ECO:0000256" key="1">
    <source>
        <dbReference type="SAM" id="MobiDB-lite"/>
    </source>
</evidence>
<feature type="region of interest" description="Disordered" evidence="1">
    <location>
        <begin position="23"/>
        <end position="78"/>
    </location>
</feature>
<sequence length="181" mass="19701">MDIYSNEEPGIYVNYQAPVEADDDYEYVPPPATPSSVIVSQPSTGQAKPSARPSEGGNGVHVPPATQGSTRPFSVNEGKRDWSTDLFLSVTGNPQEKSFFVNAKQAFHDCGCVWCMMCHVARRLGDAEYLPFLPCTGPAVRFKVRIVGGITGSLLNDCLVTSCCWPCAVCQMHRELEIIGI</sequence>
<evidence type="ECO:0000313" key="2">
    <source>
        <dbReference type="EMBL" id="PVD29324.1"/>
    </source>
</evidence>
<dbReference type="STRING" id="400727.A0A2T7P7B4"/>
<feature type="compositionally biased region" description="Polar residues" evidence="1">
    <location>
        <begin position="34"/>
        <end position="47"/>
    </location>
</feature>
<comment type="caution">
    <text evidence="2">The sequence shown here is derived from an EMBL/GenBank/DDBJ whole genome shotgun (WGS) entry which is preliminary data.</text>
</comment>
<dbReference type="Proteomes" id="UP000245119">
    <property type="component" value="Linkage Group LG6"/>
</dbReference>
<accession>A0A2T7P7B4</accession>
<reference evidence="2 3" key="1">
    <citation type="submission" date="2018-04" db="EMBL/GenBank/DDBJ databases">
        <title>The genome of golden apple snail Pomacea canaliculata provides insight into stress tolerance and invasive adaptation.</title>
        <authorList>
            <person name="Liu C."/>
            <person name="Liu B."/>
            <person name="Ren Y."/>
            <person name="Zhang Y."/>
            <person name="Wang H."/>
            <person name="Li S."/>
            <person name="Jiang F."/>
            <person name="Yin L."/>
            <person name="Zhang G."/>
            <person name="Qian W."/>
            <person name="Fan W."/>
        </authorList>
    </citation>
    <scope>NUCLEOTIDE SEQUENCE [LARGE SCALE GENOMIC DNA]</scope>
    <source>
        <strain evidence="2">SZHN2017</strain>
        <tissue evidence="2">Muscle</tissue>
    </source>
</reference>
<proteinExistence type="predicted"/>
<organism evidence="2 3">
    <name type="scientific">Pomacea canaliculata</name>
    <name type="common">Golden apple snail</name>
    <dbReference type="NCBI Taxonomy" id="400727"/>
    <lineage>
        <taxon>Eukaryota</taxon>
        <taxon>Metazoa</taxon>
        <taxon>Spiralia</taxon>
        <taxon>Lophotrochozoa</taxon>
        <taxon>Mollusca</taxon>
        <taxon>Gastropoda</taxon>
        <taxon>Caenogastropoda</taxon>
        <taxon>Architaenioglossa</taxon>
        <taxon>Ampullarioidea</taxon>
        <taxon>Ampullariidae</taxon>
        <taxon>Pomacea</taxon>
    </lineage>
</organism>
<gene>
    <name evidence="2" type="ORF">C0Q70_11921</name>
</gene>
<evidence type="ECO:0000313" key="3">
    <source>
        <dbReference type="Proteomes" id="UP000245119"/>
    </source>
</evidence>